<dbReference type="PANTHER" id="PTHR42085:SF1">
    <property type="entry name" value="F-BOX DOMAIN-CONTAINING PROTEIN"/>
    <property type="match status" value="1"/>
</dbReference>
<dbReference type="AlphaFoldDB" id="A0AAN7W822"/>
<evidence type="ECO:0000313" key="1">
    <source>
        <dbReference type="EMBL" id="KAK5702777.1"/>
    </source>
</evidence>
<sequence length="191" mass="21918">MTTSQATSQAPKGFFRLPAELRNHIYELILGDTDNSPAYVPWQTVLKTEPGLTQASRQLREETLSICYDLVTPVVDCTNDAMESFESILKQDFSQGLLQHTQRLGFVFVCGTERSSGNRFEDPHHTLLLLEKPIHLPWKVTLKHGNLSGKPFYRQRIGWEIEPPKFKLYGKHVQQFCMKTGADWTLRMPLL</sequence>
<reference evidence="1" key="1">
    <citation type="submission" date="2023-08" db="EMBL/GenBank/DDBJ databases">
        <title>Black Yeasts Isolated from many extreme environments.</title>
        <authorList>
            <person name="Coleine C."/>
            <person name="Stajich J.E."/>
            <person name="Selbmann L."/>
        </authorList>
    </citation>
    <scope>NUCLEOTIDE SEQUENCE</scope>
    <source>
        <strain evidence="1">CCFEE 5810</strain>
    </source>
</reference>
<dbReference type="InterPro" id="IPR038883">
    <property type="entry name" value="AN11006-like"/>
</dbReference>
<organism evidence="1 2">
    <name type="scientific">Elasticomyces elasticus</name>
    <dbReference type="NCBI Taxonomy" id="574655"/>
    <lineage>
        <taxon>Eukaryota</taxon>
        <taxon>Fungi</taxon>
        <taxon>Dikarya</taxon>
        <taxon>Ascomycota</taxon>
        <taxon>Pezizomycotina</taxon>
        <taxon>Dothideomycetes</taxon>
        <taxon>Dothideomycetidae</taxon>
        <taxon>Mycosphaerellales</taxon>
        <taxon>Teratosphaeriaceae</taxon>
        <taxon>Elasticomyces</taxon>
    </lineage>
</organism>
<name>A0AAN7W822_9PEZI</name>
<dbReference type="Proteomes" id="UP001310594">
    <property type="component" value="Unassembled WGS sequence"/>
</dbReference>
<gene>
    <name evidence="1" type="ORF">LTR97_003723</name>
</gene>
<accession>A0AAN7W822</accession>
<dbReference type="EMBL" id="JAVRQU010000005">
    <property type="protein sequence ID" value="KAK5702777.1"/>
    <property type="molecule type" value="Genomic_DNA"/>
</dbReference>
<comment type="caution">
    <text evidence="1">The sequence shown here is derived from an EMBL/GenBank/DDBJ whole genome shotgun (WGS) entry which is preliminary data.</text>
</comment>
<protein>
    <submittedName>
        <fullName evidence="1">Uncharacterized protein</fullName>
    </submittedName>
</protein>
<evidence type="ECO:0000313" key="2">
    <source>
        <dbReference type="Proteomes" id="UP001310594"/>
    </source>
</evidence>
<dbReference type="PANTHER" id="PTHR42085">
    <property type="entry name" value="F-BOX DOMAIN-CONTAINING PROTEIN"/>
    <property type="match status" value="1"/>
</dbReference>
<proteinExistence type="predicted"/>